<dbReference type="InterPro" id="IPR029044">
    <property type="entry name" value="Nucleotide-diphossugar_trans"/>
</dbReference>
<keyword evidence="9" id="KW-0735">Signal-anchor</keyword>
<keyword evidence="8" id="KW-0256">Endoplasmic reticulum</keyword>
<evidence type="ECO:0000256" key="10">
    <source>
        <dbReference type="ARBA" id="ARBA00022989"/>
    </source>
</evidence>
<name>A0ABW7YNT0_9ACTN</name>
<accession>A0ABW7YNT0</accession>
<keyword evidence="15" id="KW-1185">Reference proteome</keyword>
<evidence type="ECO:0000256" key="8">
    <source>
        <dbReference type="ARBA" id="ARBA00022824"/>
    </source>
</evidence>
<evidence type="ECO:0000256" key="12">
    <source>
        <dbReference type="ARBA" id="ARBA00045097"/>
    </source>
</evidence>
<evidence type="ECO:0000256" key="11">
    <source>
        <dbReference type="ARBA" id="ARBA00023136"/>
    </source>
</evidence>
<keyword evidence="6 14" id="KW-0808">Transferase</keyword>
<dbReference type="Gene3D" id="3.90.550.10">
    <property type="entry name" value="Spore Coat Polysaccharide Biosynthesis Protein SpsA, Chain A"/>
    <property type="match status" value="1"/>
</dbReference>
<sequence>MSQTAPDLSVVIPAYDEEHRLGAALAAIGRHLETTGLTWEVIVADDGSADGTAALAARAALADPRVRLLAGRANRGKGHAVRRGVLASRGRQVLFTDADLATPIEDLHLLRERLAAGARAAIGSRACPGARVEVPQRAARRILGTLGNLLIRTLAVPGIRDTQCGFKLFDGERARAAFALARVDGWAFDVEILRLFARAGWRVDEVPVRWSHRAGSKVRPQHYLRVLAEICGVIVR</sequence>
<dbReference type="EC" id="2.4.1.117" evidence="4"/>
<dbReference type="EMBL" id="JBITGY010000002">
    <property type="protein sequence ID" value="MFI6497574.1"/>
    <property type="molecule type" value="Genomic_DNA"/>
</dbReference>
<evidence type="ECO:0000256" key="7">
    <source>
        <dbReference type="ARBA" id="ARBA00022692"/>
    </source>
</evidence>
<evidence type="ECO:0000256" key="2">
    <source>
        <dbReference type="ARBA" id="ARBA00004922"/>
    </source>
</evidence>
<proteinExistence type="inferred from homology"/>
<evidence type="ECO:0000256" key="1">
    <source>
        <dbReference type="ARBA" id="ARBA00004389"/>
    </source>
</evidence>
<keyword evidence="11" id="KW-0472">Membrane</keyword>
<comment type="subcellular location">
    <subcellularLocation>
        <location evidence="1">Endoplasmic reticulum membrane</location>
        <topology evidence="1">Single-pass membrane protein</topology>
    </subcellularLocation>
</comment>
<protein>
    <recommendedName>
        <fullName evidence="4">dolichyl-phosphate beta-glucosyltransferase</fullName>
        <ecNumber evidence="4">2.4.1.117</ecNumber>
    </recommendedName>
</protein>
<evidence type="ECO:0000256" key="4">
    <source>
        <dbReference type="ARBA" id="ARBA00012583"/>
    </source>
</evidence>
<dbReference type="Pfam" id="PF00535">
    <property type="entry name" value="Glycos_transf_2"/>
    <property type="match status" value="1"/>
</dbReference>
<dbReference type="PANTHER" id="PTHR10859:SF91">
    <property type="entry name" value="DOLICHYL-PHOSPHATE BETA-GLUCOSYLTRANSFERASE"/>
    <property type="match status" value="1"/>
</dbReference>
<feature type="domain" description="Glycosyltransferase 2-like" evidence="13">
    <location>
        <begin position="9"/>
        <end position="137"/>
    </location>
</feature>
<dbReference type="GO" id="GO:0004581">
    <property type="term" value="F:dolichyl-phosphate beta-glucosyltransferase activity"/>
    <property type="evidence" value="ECO:0007669"/>
    <property type="project" value="UniProtKB-EC"/>
</dbReference>
<dbReference type="PANTHER" id="PTHR10859">
    <property type="entry name" value="GLYCOSYL TRANSFERASE"/>
    <property type="match status" value="1"/>
</dbReference>
<evidence type="ECO:0000313" key="15">
    <source>
        <dbReference type="Proteomes" id="UP001612741"/>
    </source>
</evidence>
<keyword evidence="10" id="KW-1133">Transmembrane helix</keyword>
<comment type="catalytic activity">
    <reaction evidence="12">
        <text>a di-trans,poly-cis-dolichyl phosphate + UDP-alpha-D-glucose = a di-trans,poly-cis-dolichyl beta-D-glucosyl phosphate + UDP</text>
        <dbReference type="Rhea" id="RHEA:15401"/>
        <dbReference type="Rhea" id="RHEA-COMP:19498"/>
        <dbReference type="Rhea" id="RHEA-COMP:19502"/>
        <dbReference type="ChEBI" id="CHEBI:57525"/>
        <dbReference type="ChEBI" id="CHEBI:57683"/>
        <dbReference type="ChEBI" id="CHEBI:58223"/>
        <dbReference type="ChEBI" id="CHEBI:58885"/>
        <dbReference type="EC" id="2.4.1.117"/>
    </reaction>
    <physiologicalReaction direction="left-to-right" evidence="12">
        <dbReference type="Rhea" id="RHEA:15402"/>
    </physiologicalReaction>
</comment>
<dbReference type="Proteomes" id="UP001612741">
    <property type="component" value="Unassembled WGS sequence"/>
</dbReference>
<comment type="pathway">
    <text evidence="2">Protein modification; protein glycosylation.</text>
</comment>
<comment type="caution">
    <text evidence="14">The sequence shown here is derived from an EMBL/GenBank/DDBJ whole genome shotgun (WGS) entry which is preliminary data.</text>
</comment>
<evidence type="ECO:0000256" key="9">
    <source>
        <dbReference type="ARBA" id="ARBA00022968"/>
    </source>
</evidence>
<gene>
    <name evidence="14" type="ORF">ACIBG2_09325</name>
</gene>
<evidence type="ECO:0000256" key="6">
    <source>
        <dbReference type="ARBA" id="ARBA00022679"/>
    </source>
</evidence>
<evidence type="ECO:0000313" key="14">
    <source>
        <dbReference type="EMBL" id="MFI6497574.1"/>
    </source>
</evidence>
<evidence type="ECO:0000256" key="3">
    <source>
        <dbReference type="ARBA" id="ARBA00006739"/>
    </source>
</evidence>
<dbReference type="InterPro" id="IPR001173">
    <property type="entry name" value="Glyco_trans_2-like"/>
</dbReference>
<dbReference type="CDD" id="cd04188">
    <property type="entry name" value="DPG_synthase"/>
    <property type="match status" value="1"/>
</dbReference>
<dbReference type="RefSeq" id="WP_397080495.1">
    <property type="nucleotide sequence ID" value="NZ_JBITGY010000002.1"/>
</dbReference>
<dbReference type="InterPro" id="IPR035518">
    <property type="entry name" value="DPG_synthase"/>
</dbReference>
<evidence type="ECO:0000259" key="13">
    <source>
        <dbReference type="Pfam" id="PF00535"/>
    </source>
</evidence>
<keyword evidence="5 14" id="KW-0328">Glycosyltransferase</keyword>
<organism evidence="14 15">
    <name type="scientific">Nonomuraea typhae</name>
    <dbReference type="NCBI Taxonomy" id="2603600"/>
    <lineage>
        <taxon>Bacteria</taxon>
        <taxon>Bacillati</taxon>
        <taxon>Actinomycetota</taxon>
        <taxon>Actinomycetes</taxon>
        <taxon>Streptosporangiales</taxon>
        <taxon>Streptosporangiaceae</taxon>
        <taxon>Nonomuraea</taxon>
    </lineage>
</organism>
<reference evidence="14 15" key="1">
    <citation type="submission" date="2024-10" db="EMBL/GenBank/DDBJ databases">
        <title>The Natural Products Discovery Center: Release of the First 8490 Sequenced Strains for Exploring Actinobacteria Biosynthetic Diversity.</title>
        <authorList>
            <person name="Kalkreuter E."/>
            <person name="Kautsar S.A."/>
            <person name="Yang D."/>
            <person name="Bader C.D."/>
            <person name="Teijaro C.N."/>
            <person name="Fluegel L."/>
            <person name="Davis C.M."/>
            <person name="Simpson J.R."/>
            <person name="Lauterbach L."/>
            <person name="Steele A.D."/>
            <person name="Gui C."/>
            <person name="Meng S."/>
            <person name="Li G."/>
            <person name="Viehrig K."/>
            <person name="Ye F."/>
            <person name="Su P."/>
            <person name="Kiefer A.F."/>
            <person name="Nichols A."/>
            <person name="Cepeda A.J."/>
            <person name="Yan W."/>
            <person name="Fan B."/>
            <person name="Jiang Y."/>
            <person name="Adhikari A."/>
            <person name="Zheng C.-J."/>
            <person name="Schuster L."/>
            <person name="Cowan T.M."/>
            <person name="Smanski M.J."/>
            <person name="Chevrette M.G."/>
            <person name="De Carvalho L.P.S."/>
            <person name="Shen B."/>
        </authorList>
    </citation>
    <scope>NUCLEOTIDE SEQUENCE [LARGE SCALE GENOMIC DNA]</scope>
    <source>
        <strain evidence="14 15">NPDC050545</strain>
    </source>
</reference>
<comment type="similarity">
    <text evidence="3">Belongs to the glycosyltransferase 2 family.</text>
</comment>
<keyword evidence="7" id="KW-0812">Transmembrane</keyword>
<dbReference type="SUPFAM" id="SSF53448">
    <property type="entry name" value="Nucleotide-diphospho-sugar transferases"/>
    <property type="match status" value="1"/>
</dbReference>
<evidence type="ECO:0000256" key="5">
    <source>
        <dbReference type="ARBA" id="ARBA00022676"/>
    </source>
</evidence>